<dbReference type="InParanoid" id="A0A1B7MD32"/>
<dbReference type="EMBL" id="KV450366">
    <property type="protein sequence ID" value="OAX30507.1"/>
    <property type="molecule type" value="Genomic_DNA"/>
</dbReference>
<organism evidence="2 3">
    <name type="scientific">Rhizopogon vinicolor AM-OR11-026</name>
    <dbReference type="NCBI Taxonomy" id="1314800"/>
    <lineage>
        <taxon>Eukaryota</taxon>
        <taxon>Fungi</taxon>
        <taxon>Dikarya</taxon>
        <taxon>Basidiomycota</taxon>
        <taxon>Agaricomycotina</taxon>
        <taxon>Agaricomycetes</taxon>
        <taxon>Agaricomycetidae</taxon>
        <taxon>Boletales</taxon>
        <taxon>Suillineae</taxon>
        <taxon>Rhizopogonaceae</taxon>
        <taxon>Rhizopogon</taxon>
    </lineage>
</organism>
<evidence type="ECO:0000313" key="3">
    <source>
        <dbReference type="Proteomes" id="UP000092154"/>
    </source>
</evidence>
<dbReference type="Proteomes" id="UP000092154">
    <property type="component" value="Unassembled WGS sequence"/>
</dbReference>
<protein>
    <submittedName>
        <fullName evidence="2">Uncharacterized protein</fullName>
    </submittedName>
</protein>
<feature type="compositionally biased region" description="Basic and acidic residues" evidence="1">
    <location>
        <begin position="34"/>
        <end position="46"/>
    </location>
</feature>
<evidence type="ECO:0000256" key="1">
    <source>
        <dbReference type="SAM" id="MobiDB-lite"/>
    </source>
</evidence>
<gene>
    <name evidence="2" type="ORF">K503DRAFT_870985</name>
</gene>
<feature type="region of interest" description="Disordered" evidence="1">
    <location>
        <begin position="1"/>
        <end position="46"/>
    </location>
</feature>
<name>A0A1B7MD32_9AGAM</name>
<reference evidence="2 3" key="1">
    <citation type="submission" date="2016-06" db="EMBL/GenBank/DDBJ databases">
        <title>Comparative genomics of the ectomycorrhizal sister species Rhizopogon vinicolor and Rhizopogon vesiculosus (Basidiomycota: Boletales) reveals a divergence of the mating type B locus.</title>
        <authorList>
            <consortium name="DOE Joint Genome Institute"/>
            <person name="Mujic A.B."/>
            <person name="Kuo A."/>
            <person name="Tritt A."/>
            <person name="Lipzen A."/>
            <person name="Chen C."/>
            <person name="Johnson J."/>
            <person name="Sharma A."/>
            <person name="Barry K."/>
            <person name="Grigoriev I.V."/>
            <person name="Spatafora J.W."/>
        </authorList>
    </citation>
    <scope>NUCLEOTIDE SEQUENCE [LARGE SCALE GENOMIC DNA]</scope>
    <source>
        <strain evidence="2 3">AM-OR11-026</strain>
    </source>
</reference>
<accession>A0A1B7MD32</accession>
<evidence type="ECO:0000313" key="2">
    <source>
        <dbReference type="EMBL" id="OAX30507.1"/>
    </source>
</evidence>
<dbReference type="AlphaFoldDB" id="A0A1B7MD32"/>
<feature type="compositionally biased region" description="Low complexity" evidence="1">
    <location>
        <begin position="11"/>
        <end position="24"/>
    </location>
</feature>
<sequence length="93" mass="10330">MGGAGSAPGNSDILSNPSSSSSGRSDSDFPTEVPRPEAIRQDLRQQFDSHVPRELVAKLLKITEPTAMRARCHGRLRRRRFWCVGVNDVRPQD</sequence>
<proteinExistence type="predicted"/>
<keyword evidence="3" id="KW-1185">Reference proteome</keyword>